<evidence type="ECO:0000256" key="7">
    <source>
        <dbReference type="ARBA" id="ARBA00023017"/>
    </source>
</evidence>
<dbReference type="Pfam" id="PF18198">
    <property type="entry name" value="AAA_lid_11"/>
    <property type="match status" value="1"/>
</dbReference>
<dbReference type="FunFam" id="1.20.920.20:FF:000006">
    <property type="entry name" value="Dynein, axonemal, heavy chain 6"/>
    <property type="match status" value="1"/>
</dbReference>
<evidence type="ECO:0000256" key="4">
    <source>
        <dbReference type="ARBA" id="ARBA00022701"/>
    </source>
</evidence>
<dbReference type="Pfam" id="PF12777">
    <property type="entry name" value="MT"/>
    <property type="match status" value="1"/>
</dbReference>
<keyword evidence="12" id="KW-0966">Cell projection</keyword>
<dbReference type="InterPro" id="IPR041466">
    <property type="entry name" value="Dynein_AAA5_ext"/>
</dbReference>
<comment type="caution">
    <text evidence="15">The sequence shown here is derived from an EMBL/GenBank/DDBJ whole genome shotgun (WGS) entry which is preliminary data.</text>
</comment>
<comment type="similarity">
    <text evidence="2">Belongs to the dynein heavy chain family.</text>
</comment>
<keyword evidence="7" id="KW-0243">Dynein</keyword>
<proteinExistence type="inferred from homology"/>
<keyword evidence="9" id="KW-0969">Cilium</keyword>
<dbReference type="GO" id="GO:0045505">
    <property type="term" value="F:dynein intermediate chain binding"/>
    <property type="evidence" value="ECO:0007669"/>
    <property type="project" value="InterPro"/>
</dbReference>
<comment type="subcellular location">
    <subcellularLocation>
        <location evidence="1">Cytoplasm</location>
        <location evidence="1">Cytoskeleton</location>
        <location evidence="1">Cilium axoneme</location>
    </subcellularLocation>
</comment>
<feature type="coiled-coil region" evidence="13">
    <location>
        <begin position="2159"/>
        <end position="2193"/>
    </location>
</feature>
<dbReference type="Gene3D" id="6.10.140.1060">
    <property type="match status" value="1"/>
</dbReference>
<accession>A0A6L2PDM5</accession>
<evidence type="ECO:0000313" key="15">
    <source>
        <dbReference type="EMBL" id="GFG29302.1"/>
    </source>
</evidence>
<dbReference type="Gene3D" id="3.10.490.20">
    <property type="match status" value="1"/>
</dbReference>
<dbReference type="InterPro" id="IPR035706">
    <property type="entry name" value="AAA_9"/>
</dbReference>
<dbReference type="GO" id="GO:0016887">
    <property type="term" value="F:ATP hydrolysis activity"/>
    <property type="evidence" value="ECO:0007669"/>
    <property type="project" value="InterPro"/>
</dbReference>
<dbReference type="InterPro" id="IPR043160">
    <property type="entry name" value="Dynein_C_barrel"/>
</dbReference>
<name>A0A6L2PDM5_COPFO</name>
<dbReference type="FunFam" id="1.20.920.30:FF:000002">
    <property type="entry name" value="Dynein axonemal heavy chain 3"/>
    <property type="match status" value="1"/>
</dbReference>
<keyword evidence="16" id="KW-1185">Reference proteome</keyword>
<evidence type="ECO:0000256" key="13">
    <source>
        <dbReference type="SAM" id="Coils"/>
    </source>
</evidence>
<reference evidence="16" key="1">
    <citation type="submission" date="2020-01" db="EMBL/GenBank/DDBJ databases">
        <title>Draft genome sequence of the Termite Coptotermes fromosanus.</title>
        <authorList>
            <person name="Itakura S."/>
            <person name="Yosikawa Y."/>
            <person name="Umezawa K."/>
        </authorList>
    </citation>
    <scope>NUCLEOTIDE SEQUENCE [LARGE SCALE GENOMIC DNA]</scope>
</reference>
<dbReference type="Gene3D" id="1.20.920.30">
    <property type="match status" value="1"/>
</dbReference>
<keyword evidence="3" id="KW-0963">Cytoplasm</keyword>
<dbReference type="OrthoDB" id="424310at2759"/>
<dbReference type="InterPro" id="IPR024317">
    <property type="entry name" value="Dynein_heavy_chain_D4_dom"/>
</dbReference>
<dbReference type="FunFam" id="1.20.58.1120:FF:000001">
    <property type="entry name" value="dynein heavy chain 2, axonemal"/>
    <property type="match status" value="1"/>
</dbReference>
<dbReference type="InterPro" id="IPR004273">
    <property type="entry name" value="Dynein_heavy_D6_P-loop"/>
</dbReference>
<feature type="domain" description="AAA+ ATPase" evidence="14">
    <location>
        <begin position="1292"/>
        <end position="1440"/>
    </location>
</feature>
<dbReference type="Gene3D" id="1.20.920.20">
    <property type="match status" value="1"/>
</dbReference>
<dbReference type="Pfam" id="PF12774">
    <property type="entry name" value="AAA_6"/>
    <property type="match status" value="1"/>
</dbReference>
<dbReference type="Pfam" id="PF18199">
    <property type="entry name" value="Dynein_C"/>
    <property type="match status" value="1"/>
</dbReference>
<dbReference type="Gene3D" id="1.10.8.1220">
    <property type="match status" value="1"/>
</dbReference>
<dbReference type="FunFam" id="1.20.140.100:FF:000004">
    <property type="entry name" value="Dynein axonemal heavy chain 6"/>
    <property type="match status" value="1"/>
</dbReference>
<dbReference type="PANTHER" id="PTHR22878">
    <property type="entry name" value="DYNEIN HEAVY CHAIN 6, AXONEMAL-LIKE-RELATED"/>
    <property type="match status" value="1"/>
</dbReference>
<dbReference type="FunFam" id="3.40.50.300:FF:002141">
    <property type="entry name" value="Dynein heavy chain"/>
    <property type="match status" value="1"/>
</dbReference>
<dbReference type="InterPro" id="IPR013602">
    <property type="entry name" value="Dynein_heavy_linker"/>
</dbReference>
<dbReference type="GO" id="GO:0005874">
    <property type="term" value="C:microtubule"/>
    <property type="evidence" value="ECO:0007669"/>
    <property type="project" value="UniProtKB-KW"/>
</dbReference>
<dbReference type="Gene3D" id="1.10.8.710">
    <property type="match status" value="1"/>
</dbReference>
<dbReference type="GO" id="GO:0003341">
    <property type="term" value="P:cilium movement"/>
    <property type="evidence" value="ECO:0007669"/>
    <property type="project" value="UniProtKB-ARBA"/>
</dbReference>
<dbReference type="InterPro" id="IPR027417">
    <property type="entry name" value="P-loop_NTPase"/>
</dbReference>
<evidence type="ECO:0000256" key="12">
    <source>
        <dbReference type="ARBA" id="ARBA00023273"/>
    </source>
</evidence>
<dbReference type="InterPro" id="IPR042222">
    <property type="entry name" value="Dynein_2_N"/>
</dbReference>
<dbReference type="Pfam" id="PF12780">
    <property type="entry name" value="AAA_8"/>
    <property type="match status" value="1"/>
</dbReference>
<dbReference type="GO" id="GO:0051959">
    <property type="term" value="F:dynein light intermediate chain binding"/>
    <property type="evidence" value="ECO:0007669"/>
    <property type="project" value="InterPro"/>
</dbReference>
<dbReference type="Pfam" id="PF17857">
    <property type="entry name" value="AAA_lid_1"/>
    <property type="match status" value="1"/>
</dbReference>
<keyword evidence="4" id="KW-0493">Microtubule</keyword>
<keyword evidence="11" id="KW-0206">Cytoskeleton</keyword>
<evidence type="ECO:0000256" key="3">
    <source>
        <dbReference type="ARBA" id="ARBA00022490"/>
    </source>
</evidence>
<keyword evidence="5" id="KW-0547">Nucleotide-binding</keyword>
<dbReference type="Proteomes" id="UP000502823">
    <property type="component" value="Unassembled WGS sequence"/>
</dbReference>
<dbReference type="InterPro" id="IPR042228">
    <property type="entry name" value="Dynein_linker_3"/>
</dbReference>
<dbReference type="SUPFAM" id="SSF52540">
    <property type="entry name" value="P-loop containing nucleoside triphosphate hydrolases"/>
    <property type="match status" value="4"/>
</dbReference>
<protein>
    <recommendedName>
        <fullName evidence="14">AAA+ ATPase domain-containing protein</fullName>
    </recommendedName>
</protein>
<dbReference type="InterPro" id="IPR035699">
    <property type="entry name" value="AAA_6"/>
</dbReference>
<dbReference type="InterPro" id="IPR026983">
    <property type="entry name" value="DHC"/>
</dbReference>
<evidence type="ECO:0000256" key="8">
    <source>
        <dbReference type="ARBA" id="ARBA00023054"/>
    </source>
</evidence>
<dbReference type="FunFam" id="1.10.8.1220:FF:000001">
    <property type="entry name" value="Dynein axonemal heavy chain 5"/>
    <property type="match status" value="1"/>
</dbReference>
<dbReference type="Gene3D" id="3.20.180.20">
    <property type="entry name" value="Dynein heavy chain, N-terminal domain 2"/>
    <property type="match status" value="1"/>
</dbReference>
<dbReference type="Pfam" id="PF12775">
    <property type="entry name" value="AAA_7"/>
    <property type="match status" value="1"/>
</dbReference>
<evidence type="ECO:0000256" key="6">
    <source>
        <dbReference type="ARBA" id="ARBA00022840"/>
    </source>
</evidence>
<keyword evidence="10" id="KW-0505">Motor protein</keyword>
<dbReference type="InterPro" id="IPR042219">
    <property type="entry name" value="AAA_lid_11_sf"/>
</dbReference>
<dbReference type="FunFam" id="3.10.490.20:FF:000001">
    <property type="entry name" value="dynein heavy chain 7, axonemal"/>
    <property type="match status" value="1"/>
</dbReference>
<sequence length="3239" mass="368951">LYEKYKSEFEDNLVKKTDSLMKEIEAMFPRLAVLDMMDNADNIREYLGHIRWFIQKLEKFDETIAWINKEEGLFQFPISTYPELDELKNVIHPFGMLVFLVYNWQRKRKVWLDGSFSDLVAREVEVKTDEFYTEVVKMQKMYSAKLKQKATENYLWKFKGNVEDLEFTNLPAPLKLCVKTVDSIKDFRQHVPVVGIFCNPDLCERHWNEMSHIAGFDLTPNAGTTLSKIINMHLEKYLDKFEIISIGAKKERQLKLTLLNMLTEWADISFPVRKWKDTDIPILSQLDDIQAIMDDHYVKTLSMRGSAFVKPCEGEVHEWYAELTRMMKTVEQWGRVQARWLYLLPIFSSKDIINQMPEEGKLFEKVDQTYRKLMNSVEKHARVTETAGALGTLDTLMECTADLEKINEGVAACLENKRLLFARFFFLSNDEILEILSETTDPLRVQPYLKKCFEGIEKLDFDPVLNIHAMFSSEGEKIKFVKLICTAEARGSVEKWLVQVEEQMVASVQNEIERSHSLYPECSRASWVLEWAGQVALCVAMIYWTAEVQCILSLQQLQTLADYYTHLQEQLQDVVMLVQGQLSKQSRITLGALIVLQVHAKDIVEDLVKSRVHSELDFKWLAQLRYYLEHDVKVCIVNTTVSYAYEYLGNTSRVVITPLTDRCYRTLITAYHLHLNGALEGPAGTGKTETVKDLSKAIAVRCVVFNCSDGLDYIAMGKFFKGLASSGAWACLDEFNRIELEVLSVIAQQMLCIIQAVQAGVKTFVLEGTQLNLNPACYVCITMNPGYAGRSELPDNLKVLFRSVAMMVPDYTLITEMLLYSFGFADARSLSAKIITMYQLCSEQLSSQNHYDYGMRAVKTVLAAARILKLKFPHEKEEILVLKSIMDVSIPKFLPCDVPLFEGIIADLFPGVILPVPNYDVLLSATREACKAKFLQPVDPFLLKVIQTYEMMMVHHGFMLILADSLNIMERQGHNENKVHFTFINPKAVTMGQLYGQFDPMSYEWIDGIVATTFRGYSIDESPARKWIIFDGPVDAVWIENLNTVLDDNRRLCLTSGEVIAQTAQMSVIFEVTDLSQASPATVSRCGMIYIEPSALGWKPLAVSWIQLGKPKWAEGNEQILEDMLNWFVPPCLLFIKKHGVQFITAGVTNLVVSVMSLAKMLLEDAIHANEDTKHLPVWIQAAFIFAGIWGIGGILDTASQIQYDEFYKTLWKGLNQDYPIPESVDKVDISIPMEGTLYDYTYNFKHKGSWKYWPDILKSVHPAETVNIQHMLIPTAETLRYQYLMDLHIRHRVPMLLVGDTGTGKTFCVQDMLMCRLAEQEYVTAFIIFSVHTTANQTQELIISKLHKRRKGLYGPPKNTRCVIFLDDINMPAKEVYGAQPPIELLRQYFDHGHWYDLKDTTKIHLQDIMLLAAMGPPGGSRQDVYERFLRHFSIYAMNAFAEDSMTKIFTHVLSTGLKGNGFTMDVMPSVLSIVGATLDIYKAAVQYLLPTPAKCHYIFNLRDFSRVIQGCAVLKKESADSRNVFIKLWIHEALRVFYDRLTDDKDRQWFYSQLRNCVQENFKENFDMSLDTLPMENGMVTEESLRFLMFGSFMDVDATDGNERYEEIQNLEAFVSVAEAAMEEYNAKNKTKMDVVLFRYVLEHLSRICRILGMPYGSGLLIGVGGSGRQSLTQLASAIHGNTFFQPEICKAYGVTEWRDDLKKVLKQAGGYGKDTTLLFSEGQIKEDVFLQDIDSLLKSGEVPNLYAVDEQQEIVELVRLSAQGGNRNLDISAVAVILYFINRCKQKLHIVLCLSPISTWFHRWLQLYPSLVNCCTIDWFMTWPEEALEMVAERYMTELNISDEIKKAAVVACKYFHVSVRHISETFLRHEGRKTYITSAAYLELIRSYAYLMNAKQEEIMAAKLRYLGGLDKLMFAAEQVGTMQRELSELKPQLVLAASKTQDMMREIEEETVKVEAASAQVRSDEKVANLQAAAAEELKRECEADLAQAIPILEDAVAALNTLKPADITLVKSMKNPPDAVKLVMAAVCVMKDVKPDRINDPATGRMVNDYWGPSKRVLGDMNFLQDLKDFDKDDIPPSIMKTVRTEYLPNKDFQVKVVAKASSAAEGLCKWVLAMEEYDRAAKVLAPKKAKLKIAEAEYNGTVTLLEEKRSQLCALEAQLAELHQKLKEANEQKQGLEDNVSVCSNKLMRAEKLIGGLGGEKARWSSAANALQGDHDSLAGDILICCGIICYLSPFTSSYRNECVQDWYTYITELSIPCSPVFSFQKVLGSDIKIQNWNIAGLPRDSFSIENAIIVDTSRRNKYFCRSDKFLKDNGRDSVLFIFHCMPCYRSDLEDKRQMLIVESATNKKTLKQVENTILTTLSQTEGNILENESAIEALDSSKVLAQDIRRRELSAKETAAKIEAFRHSYRPIACHSSRLYSCVTNLPNVDPMYQYSLGWFIQLYIISIEGSMKSKQVDRRLEFLYDAVTYNLYCNVCRSLFEKDKLMFSFMLCSNIMISARKVDKGEFMFFLTGGVRLQNEVPNPDPSWLTKRMWHEICHLDSQPAFSGFLDSFISSVKVWQQYYDMKKAALPHPWNERLSPFQKLILVRLFQPEKLIECIMKLIEKEMGVKYVTPPTFDIAKSYDDSSCLCPLIFILSPGADPMAALRIFANKMGYSRNFQSISLGQGQGPVAQAVIEQAQRAGQWVCLQNCHLAVSWMPALEKIWEKMNTLNTHINFRLWLTSYPSDKFPSSVLQFGVKMTNEPPTGLRQSLLHSYMSDPVQEPAFFHGCQGNQRAFTKLLYALCFFHAVVQERTQFGSVGWNILYGFNESDLHISIKQLQMFISEQQDVPFEAISYLVGECNYGGRVTDDWDQRALNTLLADFINSKVITDDNYIFSTAGKVYGLPAQYEYRHYVQHIKELPAVSPPEVFGFHMNAGIARDLQYTKQFLHSLLLVHGEGDAAQGEEGKSETLAYELTEDILYRLPPPFNVETVMEKFPLLYAESMNTVLVQEMERFNKLLNTIDSNLKTLLKAMKGLAVMSPALEAICSSLVAGKVPTSWAQVSYPSLKPLAGYVTDFLERLKFLETWGRYGKPQCFWLSGFFSTQAFLTAAMQNYARKYGIPIDRLQFDFEILTVESVQSSPLDGVYVSGLFLDGAQWDRNILCLCDSKPKVFCDAMPVIWIKPIEKSRLRVGSRYVCPLYKTSERRGNLSTAGHSTNYVLPVLLNTKEPPAHWTKRGVALLCQLDE</sequence>
<dbReference type="PANTHER" id="PTHR22878:SF70">
    <property type="entry name" value="DYNEIN HEAVY CHAIN 2, AXONEMAL"/>
    <property type="match status" value="1"/>
</dbReference>
<feature type="non-terminal residue" evidence="15">
    <location>
        <position position="1"/>
    </location>
</feature>
<dbReference type="FunFam" id="3.40.50.300:FF:000044">
    <property type="entry name" value="Dynein heavy chain 5, axonemal"/>
    <property type="match status" value="1"/>
</dbReference>
<dbReference type="GO" id="GO:0008569">
    <property type="term" value="F:minus-end-directed microtubule motor activity"/>
    <property type="evidence" value="ECO:0007669"/>
    <property type="project" value="InterPro"/>
</dbReference>
<dbReference type="InterPro" id="IPR043157">
    <property type="entry name" value="Dynein_AAA1S"/>
</dbReference>
<dbReference type="Pfam" id="PF12781">
    <property type="entry name" value="AAA_9"/>
    <property type="match status" value="1"/>
</dbReference>
<dbReference type="Pfam" id="PF17852">
    <property type="entry name" value="Dynein_AAA_lid"/>
    <property type="match status" value="1"/>
</dbReference>
<dbReference type="Gene3D" id="1.10.472.130">
    <property type="match status" value="1"/>
</dbReference>
<dbReference type="InParanoid" id="A0A6L2PDM5"/>
<feature type="domain" description="AAA+ ATPase" evidence="14">
    <location>
        <begin position="673"/>
        <end position="812"/>
    </location>
</feature>
<dbReference type="GO" id="GO:0030286">
    <property type="term" value="C:dynein complex"/>
    <property type="evidence" value="ECO:0007669"/>
    <property type="project" value="UniProtKB-KW"/>
</dbReference>
<dbReference type="Gene3D" id="1.20.140.100">
    <property type="entry name" value="Dynein heavy chain, N-terminal domain 2"/>
    <property type="match status" value="1"/>
</dbReference>
<gene>
    <name evidence="15" type="ORF">Cfor_03730</name>
</gene>
<evidence type="ECO:0000256" key="11">
    <source>
        <dbReference type="ARBA" id="ARBA00023212"/>
    </source>
</evidence>
<dbReference type="GO" id="GO:0005524">
    <property type="term" value="F:ATP binding"/>
    <property type="evidence" value="ECO:0007669"/>
    <property type="project" value="UniProtKB-KW"/>
</dbReference>
<evidence type="ECO:0000259" key="14">
    <source>
        <dbReference type="SMART" id="SM00382"/>
    </source>
</evidence>
<evidence type="ECO:0000256" key="10">
    <source>
        <dbReference type="ARBA" id="ARBA00023175"/>
    </source>
</evidence>
<dbReference type="InterPro" id="IPR003593">
    <property type="entry name" value="AAA+_ATPase"/>
</dbReference>
<dbReference type="SMART" id="SM00382">
    <property type="entry name" value="AAA"/>
    <property type="match status" value="2"/>
</dbReference>
<dbReference type="Pfam" id="PF03028">
    <property type="entry name" value="Dynein_heavy"/>
    <property type="match status" value="1"/>
</dbReference>
<dbReference type="InterPro" id="IPR041589">
    <property type="entry name" value="DNAH3_AAA_lid_1"/>
</dbReference>
<evidence type="ECO:0000256" key="5">
    <source>
        <dbReference type="ARBA" id="ARBA00022741"/>
    </source>
</evidence>
<dbReference type="GO" id="GO:0005930">
    <property type="term" value="C:axoneme"/>
    <property type="evidence" value="ECO:0007669"/>
    <property type="project" value="UniProtKB-SubCell"/>
</dbReference>
<dbReference type="Gene3D" id="1.10.8.720">
    <property type="entry name" value="Region D6 of dynein motor"/>
    <property type="match status" value="1"/>
</dbReference>
<organism evidence="15 16">
    <name type="scientific">Coptotermes formosanus</name>
    <name type="common">Formosan subterranean termite</name>
    <dbReference type="NCBI Taxonomy" id="36987"/>
    <lineage>
        <taxon>Eukaryota</taxon>
        <taxon>Metazoa</taxon>
        <taxon>Ecdysozoa</taxon>
        <taxon>Arthropoda</taxon>
        <taxon>Hexapoda</taxon>
        <taxon>Insecta</taxon>
        <taxon>Pterygota</taxon>
        <taxon>Neoptera</taxon>
        <taxon>Polyneoptera</taxon>
        <taxon>Dictyoptera</taxon>
        <taxon>Blattodea</taxon>
        <taxon>Blattoidea</taxon>
        <taxon>Termitoidae</taxon>
        <taxon>Rhinotermitidae</taxon>
        <taxon>Coptotermes</taxon>
    </lineage>
</organism>
<dbReference type="Pfam" id="PF08393">
    <property type="entry name" value="DHC_N2"/>
    <property type="match status" value="1"/>
</dbReference>
<keyword evidence="6" id="KW-0067">ATP-binding</keyword>
<dbReference type="FunFam" id="1.20.1270.280:FF:000001">
    <property type="entry name" value="dynein heavy chain 7, axonemal"/>
    <property type="match status" value="1"/>
</dbReference>
<dbReference type="FunFam" id="1.10.8.720:FF:000001">
    <property type="entry name" value="dynein heavy chain 7, axonemal"/>
    <property type="match status" value="1"/>
</dbReference>
<dbReference type="CDD" id="cd00009">
    <property type="entry name" value="AAA"/>
    <property type="match status" value="1"/>
</dbReference>
<dbReference type="InterPro" id="IPR011704">
    <property type="entry name" value="ATPase_dyneun-rel_AAA"/>
</dbReference>
<evidence type="ECO:0000256" key="1">
    <source>
        <dbReference type="ARBA" id="ARBA00004430"/>
    </source>
</evidence>
<dbReference type="InterPro" id="IPR041228">
    <property type="entry name" value="Dynein_C"/>
</dbReference>
<dbReference type="Pfam" id="PF07728">
    <property type="entry name" value="AAA_5"/>
    <property type="match status" value="1"/>
</dbReference>
<dbReference type="InterPro" id="IPR041658">
    <property type="entry name" value="AAA_lid_11"/>
</dbReference>
<dbReference type="Gene3D" id="1.20.1270.280">
    <property type="match status" value="1"/>
</dbReference>
<dbReference type="InterPro" id="IPR024743">
    <property type="entry name" value="Dynein_HC_stalk"/>
</dbReference>
<keyword evidence="8 13" id="KW-0175">Coiled coil</keyword>
<evidence type="ECO:0000313" key="16">
    <source>
        <dbReference type="Proteomes" id="UP000502823"/>
    </source>
</evidence>
<dbReference type="FunFam" id="3.40.50.300:FF:000362">
    <property type="entry name" value="Dynein, axonemal, heavy chain 6"/>
    <property type="match status" value="1"/>
</dbReference>
<dbReference type="FunFam" id="1.10.8.710:FF:000004">
    <property type="entry name" value="Dynein axonemal heavy chain 6"/>
    <property type="match status" value="1"/>
</dbReference>
<dbReference type="EMBL" id="BLKM01000129">
    <property type="protein sequence ID" value="GFG29302.1"/>
    <property type="molecule type" value="Genomic_DNA"/>
</dbReference>
<evidence type="ECO:0000256" key="2">
    <source>
        <dbReference type="ARBA" id="ARBA00008887"/>
    </source>
</evidence>
<dbReference type="FunFam" id="3.20.180.20:FF:000003">
    <property type="entry name" value="Dynein heavy chain 12, axonemal"/>
    <property type="match status" value="1"/>
</dbReference>
<dbReference type="FunCoup" id="A0A6L2PDM5">
    <property type="interactions" value="26"/>
</dbReference>
<dbReference type="Gene3D" id="1.20.58.1120">
    <property type="match status" value="1"/>
</dbReference>
<dbReference type="Gene3D" id="3.40.50.300">
    <property type="entry name" value="P-loop containing nucleotide triphosphate hydrolases"/>
    <property type="match status" value="4"/>
</dbReference>
<evidence type="ECO:0000256" key="9">
    <source>
        <dbReference type="ARBA" id="ARBA00023069"/>
    </source>
</evidence>